<dbReference type="EMBL" id="LVVM01000038">
    <property type="protein sequence ID" value="OJA21671.1"/>
    <property type="molecule type" value="Genomic_DNA"/>
</dbReference>
<evidence type="ECO:0000313" key="1">
    <source>
        <dbReference type="EMBL" id="OJA21671.1"/>
    </source>
</evidence>
<organism evidence="1 2">
    <name type="scientific">Rhizopogon vesiculosus</name>
    <dbReference type="NCBI Taxonomy" id="180088"/>
    <lineage>
        <taxon>Eukaryota</taxon>
        <taxon>Fungi</taxon>
        <taxon>Dikarya</taxon>
        <taxon>Basidiomycota</taxon>
        <taxon>Agaricomycotina</taxon>
        <taxon>Agaricomycetes</taxon>
        <taxon>Agaricomycetidae</taxon>
        <taxon>Boletales</taxon>
        <taxon>Suillineae</taxon>
        <taxon>Rhizopogonaceae</taxon>
        <taxon>Rhizopogon</taxon>
    </lineage>
</organism>
<keyword evidence="2" id="KW-1185">Reference proteome</keyword>
<accession>A0A1J8QLV6</accession>
<protein>
    <submittedName>
        <fullName evidence="1">Uncharacterized protein</fullName>
    </submittedName>
</protein>
<comment type="caution">
    <text evidence="1">The sequence shown here is derived from an EMBL/GenBank/DDBJ whole genome shotgun (WGS) entry which is preliminary data.</text>
</comment>
<sequence length="29" mass="3308">MDNIYMISTGRWFAENAKIEIEDTAGLSM</sequence>
<dbReference type="Proteomes" id="UP000183567">
    <property type="component" value="Unassembled WGS sequence"/>
</dbReference>
<reference evidence="1 2" key="1">
    <citation type="submission" date="2016-03" db="EMBL/GenBank/DDBJ databases">
        <title>Comparative genomics of the ectomycorrhizal sister species Rhizopogon vinicolor and Rhizopogon vesiculosus (Basidiomycota: Boletales) reveals a divergence of the mating type B locus.</title>
        <authorList>
            <person name="Mujic A.B."/>
            <person name="Kuo A."/>
            <person name="Tritt A."/>
            <person name="Lipzen A."/>
            <person name="Chen C."/>
            <person name="Johnson J."/>
            <person name="Sharma A."/>
            <person name="Barry K."/>
            <person name="Grigoriev I.V."/>
            <person name="Spatafora J.W."/>
        </authorList>
    </citation>
    <scope>NUCLEOTIDE SEQUENCE [LARGE SCALE GENOMIC DNA]</scope>
    <source>
        <strain evidence="1 2">AM-OR11-056</strain>
    </source>
</reference>
<dbReference type="AlphaFoldDB" id="A0A1J8QLV6"/>
<evidence type="ECO:0000313" key="2">
    <source>
        <dbReference type="Proteomes" id="UP000183567"/>
    </source>
</evidence>
<name>A0A1J8QLV6_9AGAM</name>
<proteinExistence type="predicted"/>
<gene>
    <name evidence="1" type="ORF">AZE42_14173</name>
</gene>